<feature type="domain" description="Peptidase S8/S53" evidence="6">
    <location>
        <begin position="422"/>
        <end position="686"/>
    </location>
</feature>
<gene>
    <name evidence="7" type="ORF">VSDG_02784</name>
</gene>
<dbReference type="EMBL" id="LJZO01000007">
    <property type="protein sequence ID" value="ROW01063.1"/>
    <property type="molecule type" value="Genomic_DNA"/>
</dbReference>
<evidence type="ECO:0000256" key="4">
    <source>
        <dbReference type="ARBA" id="ARBA00022825"/>
    </source>
</evidence>
<evidence type="ECO:0000313" key="8">
    <source>
        <dbReference type="Proteomes" id="UP000284375"/>
    </source>
</evidence>
<dbReference type="PANTHER" id="PTHR43806">
    <property type="entry name" value="PEPTIDASE S8"/>
    <property type="match status" value="1"/>
</dbReference>
<keyword evidence="8" id="KW-1185">Reference proteome</keyword>
<comment type="caution">
    <text evidence="7">The sequence shown here is derived from an EMBL/GenBank/DDBJ whole genome shotgun (WGS) entry which is preliminary data.</text>
</comment>
<feature type="region of interest" description="Disordered" evidence="5">
    <location>
        <begin position="1"/>
        <end position="25"/>
    </location>
</feature>
<dbReference type="InterPro" id="IPR036852">
    <property type="entry name" value="Peptidase_S8/S53_dom_sf"/>
</dbReference>
<dbReference type="SUPFAM" id="SSF52743">
    <property type="entry name" value="Subtilisin-like"/>
    <property type="match status" value="1"/>
</dbReference>
<dbReference type="InterPro" id="IPR000209">
    <property type="entry name" value="Peptidase_S8/S53_dom"/>
</dbReference>
<dbReference type="AlphaFoldDB" id="A0A423WCS7"/>
<evidence type="ECO:0000256" key="3">
    <source>
        <dbReference type="ARBA" id="ARBA00022801"/>
    </source>
</evidence>
<protein>
    <recommendedName>
        <fullName evidence="6">Peptidase S8/S53 domain-containing protein</fullName>
    </recommendedName>
</protein>
<dbReference type="InterPro" id="IPR050131">
    <property type="entry name" value="Peptidase_S8_subtilisin-like"/>
</dbReference>
<evidence type="ECO:0000256" key="1">
    <source>
        <dbReference type="ARBA" id="ARBA00011073"/>
    </source>
</evidence>
<accession>A0A423WCS7</accession>
<evidence type="ECO:0000259" key="6">
    <source>
        <dbReference type="Pfam" id="PF00082"/>
    </source>
</evidence>
<dbReference type="Pfam" id="PF00082">
    <property type="entry name" value="Peptidase_S8"/>
    <property type="match status" value="1"/>
</dbReference>
<dbReference type="PANTHER" id="PTHR43806:SF11">
    <property type="entry name" value="CEREVISIN-RELATED"/>
    <property type="match status" value="1"/>
</dbReference>
<dbReference type="GO" id="GO:0004252">
    <property type="term" value="F:serine-type endopeptidase activity"/>
    <property type="evidence" value="ECO:0007669"/>
    <property type="project" value="InterPro"/>
</dbReference>
<evidence type="ECO:0000256" key="5">
    <source>
        <dbReference type="SAM" id="MobiDB-lite"/>
    </source>
</evidence>
<evidence type="ECO:0000256" key="2">
    <source>
        <dbReference type="ARBA" id="ARBA00022670"/>
    </source>
</evidence>
<keyword evidence="2" id="KW-0645">Protease</keyword>
<dbReference type="STRING" id="252740.A0A423WCS7"/>
<name>A0A423WCS7_CYTCH</name>
<keyword evidence="4" id="KW-0720">Serine protease</keyword>
<sequence>MASTDGNTLSTSSSQSASSDPAATQAPRTFTGFSLPDVLITIDNNTLYRLLPGQPSIDIILSDGTIASINDQAIELDGNSISIPSSNDISHNGGAETRQIGSWTVDFTVRQFQQKSSSCGSDKFNCFKEAAQTFIQSAGSLTDSLGKVGAFMMQDGFYTAWDSAGLAAEASSYATSAESISEGIGSLLNPLEGAIEGLDGAMSTVNENLDSFEEYEMQEFSNINNGIFPAYPTLRPALGSLKNLNNILQLAIENPTGTLLAVAKNQYVQMTAGLGLVSLSTFGLDRIATADLNSKKTTSNQTVNSQDTRLHYFKFVQNFPVPLFNVMTKMLDGDAGFKTAASSAVSALGPGYTTELAVGPAKLMEYLPFISLVYLHPTYEEMEDPHKRSYMEGLGYWHQEAMSWQKGVAQTLQRYRRDESQGRGVTVFVLDSGFNLGATFNGAELRYPETYVVPNRLTLANVPENLHAPEDLTDYNDHGTGMAAAAAGTRHGIANMASLYLVKVVNAKRSNNQWLSESLTPEAMDDALSHIVEIVHDRGLQGKAVVTMSSSYMKYNPGIANMRGLDYDTRHTWMNTSQAFDLLFERFHSDAKVNGIIFVTSAGNSGVMRGSKRLGVGDQMPQDRGTRDNEIITVGAIYPDGTLWEGGSPRGARVGPQGAFVQNPDNALLSSYPDLRLGWIDIYAPGFQVLVPSSRDGDMAGLAAYFLALPENEDRFTWSVDKNNAMSWGLRMKQYMTTLSYQWNDAPGGGIRANMPPLPFNTPSEVNVAYNGAYGPMNTCPMPPPIKRELIDETDHYDAIVDPELCLPPANTSDLLVSRNIIDIGISKFFLDFSAIEHDHHALICWDSIDHDKDISVYINASDHCTGDHNNLTMLGETFEYMGWNQECHDVNYTNLDPNFTKSMSWRVYNGNCTVYDTNGCWWQSMGHNFTYYTGEKCLDADDGLNNVGKWAAVKCRALDFVPED</sequence>
<keyword evidence="3" id="KW-0378">Hydrolase</keyword>
<dbReference type="OrthoDB" id="1896086at2759"/>
<feature type="compositionally biased region" description="Low complexity" evidence="5">
    <location>
        <begin position="10"/>
        <end position="25"/>
    </location>
</feature>
<dbReference type="Proteomes" id="UP000284375">
    <property type="component" value="Unassembled WGS sequence"/>
</dbReference>
<dbReference type="GO" id="GO:0006508">
    <property type="term" value="P:proteolysis"/>
    <property type="evidence" value="ECO:0007669"/>
    <property type="project" value="UniProtKB-KW"/>
</dbReference>
<dbReference type="Gene3D" id="3.40.50.200">
    <property type="entry name" value="Peptidase S8/S53 domain"/>
    <property type="match status" value="1"/>
</dbReference>
<reference evidence="7 8" key="1">
    <citation type="submission" date="2015-09" db="EMBL/GenBank/DDBJ databases">
        <title>Host preference determinants of Valsa canker pathogens revealed by comparative genomics.</title>
        <authorList>
            <person name="Yin Z."/>
            <person name="Huang L."/>
        </authorList>
    </citation>
    <scope>NUCLEOTIDE SEQUENCE [LARGE SCALE GENOMIC DNA]</scope>
    <source>
        <strain evidence="7 8">YSFL</strain>
    </source>
</reference>
<organism evidence="7 8">
    <name type="scientific">Cytospora chrysosperma</name>
    <name type="common">Cytospora canker fungus</name>
    <name type="synonym">Sphaeria chrysosperma</name>
    <dbReference type="NCBI Taxonomy" id="252740"/>
    <lineage>
        <taxon>Eukaryota</taxon>
        <taxon>Fungi</taxon>
        <taxon>Dikarya</taxon>
        <taxon>Ascomycota</taxon>
        <taxon>Pezizomycotina</taxon>
        <taxon>Sordariomycetes</taxon>
        <taxon>Sordariomycetidae</taxon>
        <taxon>Diaporthales</taxon>
        <taxon>Cytosporaceae</taxon>
        <taxon>Cytospora</taxon>
    </lineage>
</organism>
<evidence type="ECO:0000313" key="7">
    <source>
        <dbReference type="EMBL" id="ROW01063.1"/>
    </source>
</evidence>
<proteinExistence type="inferred from homology"/>
<comment type="similarity">
    <text evidence="1">Belongs to the peptidase S8 family.</text>
</comment>